<organism evidence="4 5">
    <name type="scientific">Bacillus pseudomycoides</name>
    <dbReference type="NCBI Taxonomy" id="64104"/>
    <lineage>
        <taxon>Bacteria</taxon>
        <taxon>Bacillati</taxon>
        <taxon>Bacillota</taxon>
        <taxon>Bacilli</taxon>
        <taxon>Bacillales</taxon>
        <taxon>Bacillaceae</taxon>
        <taxon>Bacillus</taxon>
        <taxon>Bacillus cereus group</taxon>
    </lineage>
</organism>
<evidence type="ECO:0000313" key="5">
    <source>
        <dbReference type="Proteomes" id="UP000221020"/>
    </source>
</evidence>
<keyword evidence="2" id="KW-0560">Oxidoreductase</keyword>
<dbReference type="SUPFAM" id="SSF51735">
    <property type="entry name" value="NAD(P)-binding Rossmann-fold domains"/>
    <property type="match status" value="1"/>
</dbReference>
<dbReference type="PROSITE" id="PS00061">
    <property type="entry name" value="ADH_SHORT"/>
    <property type="match status" value="1"/>
</dbReference>
<comment type="similarity">
    <text evidence="1 3">Belongs to the short-chain dehydrogenases/reductases (SDR) family.</text>
</comment>
<dbReference type="Pfam" id="PF00106">
    <property type="entry name" value="adh_short"/>
    <property type="match status" value="1"/>
</dbReference>
<dbReference type="PRINTS" id="PR00081">
    <property type="entry name" value="GDHRDH"/>
</dbReference>
<dbReference type="InterPro" id="IPR002347">
    <property type="entry name" value="SDR_fam"/>
</dbReference>
<dbReference type="Gene3D" id="3.40.50.720">
    <property type="entry name" value="NAD(P)-binding Rossmann-like Domain"/>
    <property type="match status" value="1"/>
</dbReference>
<dbReference type="InterPro" id="IPR020904">
    <property type="entry name" value="Sc_DH/Rdtase_CS"/>
</dbReference>
<proteinExistence type="inferred from homology"/>
<gene>
    <name evidence="4" type="ORF">CON65_04905</name>
</gene>
<dbReference type="EMBL" id="NVOR01000012">
    <property type="protein sequence ID" value="PED83899.1"/>
    <property type="molecule type" value="Genomic_DNA"/>
</dbReference>
<evidence type="ECO:0000256" key="1">
    <source>
        <dbReference type="ARBA" id="ARBA00006484"/>
    </source>
</evidence>
<dbReference type="Proteomes" id="UP000221020">
    <property type="component" value="Unassembled WGS sequence"/>
</dbReference>
<reference evidence="4 5" key="1">
    <citation type="submission" date="2017-09" db="EMBL/GenBank/DDBJ databases">
        <title>Large-scale bioinformatics analysis of Bacillus genomes uncovers conserved roles of natural products in bacterial physiology.</title>
        <authorList>
            <consortium name="Agbiome Team Llc"/>
            <person name="Bleich R.M."/>
            <person name="Grubbs K.J."/>
            <person name="Santa Maria K.C."/>
            <person name="Allen S.E."/>
            <person name="Farag S."/>
            <person name="Shank E.A."/>
            <person name="Bowers A."/>
        </authorList>
    </citation>
    <scope>NUCLEOTIDE SEQUENCE [LARGE SCALE GENOMIC DNA]</scope>
    <source>
        <strain evidence="4 5">AFS092012</strain>
    </source>
</reference>
<dbReference type="GO" id="GO:0016020">
    <property type="term" value="C:membrane"/>
    <property type="evidence" value="ECO:0007669"/>
    <property type="project" value="TreeGrafter"/>
</dbReference>
<sequence length="264" mass="28902">MTGRLQEKVIVITGASSGIGEQVAMQVAAQGAIPVLMARTGKKLRTLTQTIKTTYNTPCYYYVLDVSKEAEVEAVFSEVLQDVGHIDILVNNAGFGIFKMFEEASMTEVKDMFQVNVFGLVACTKAVLSHMVERNKGHIINIASLAGKIATPKSSAYAATKHAVLGFTNSLRMELSNTNIHVTAINPGPIDTNFFELADQSGTYVKNMGRYMLKPTYVAEQIVKAMQTKKREVNLPKWMSIGPKLFALCPGLFERIAGKSLSKK</sequence>
<comment type="caution">
    <text evidence="4">The sequence shown here is derived from an EMBL/GenBank/DDBJ whole genome shotgun (WGS) entry which is preliminary data.</text>
</comment>
<dbReference type="RefSeq" id="WP_097896789.1">
    <property type="nucleotide sequence ID" value="NZ_NVOR01000012.1"/>
</dbReference>
<dbReference type="PIRSF" id="PIRSF000126">
    <property type="entry name" value="11-beta-HSD1"/>
    <property type="match status" value="1"/>
</dbReference>
<accession>A0AA91VFE7</accession>
<dbReference type="PRINTS" id="PR00080">
    <property type="entry name" value="SDRFAMILY"/>
</dbReference>
<evidence type="ECO:0000256" key="3">
    <source>
        <dbReference type="RuleBase" id="RU000363"/>
    </source>
</evidence>
<dbReference type="InterPro" id="IPR036291">
    <property type="entry name" value="NAD(P)-bd_dom_sf"/>
</dbReference>
<evidence type="ECO:0000256" key="2">
    <source>
        <dbReference type="ARBA" id="ARBA00023002"/>
    </source>
</evidence>
<dbReference type="PANTHER" id="PTHR44196:SF1">
    <property type="entry name" value="DEHYDROGENASE_REDUCTASE SDR FAMILY MEMBER 7B"/>
    <property type="match status" value="1"/>
</dbReference>
<dbReference type="AlphaFoldDB" id="A0AA91VFE7"/>
<dbReference type="GO" id="GO:0016616">
    <property type="term" value="F:oxidoreductase activity, acting on the CH-OH group of donors, NAD or NADP as acceptor"/>
    <property type="evidence" value="ECO:0007669"/>
    <property type="project" value="UniProtKB-ARBA"/>
</dbReference>
<protein>
    <submittedName>
        <fullName evidence="4">Oxidoreductase</fullName>
    </submittedName>
</protein>
<evidence type="ECO:0000313" key="4">
    <source>
        <dbReference type="EMBL" id="PED83899.1"/>
    </source>
</evidence>
<dbReference type="FunFam" id="3.40.50.720:FF:000047">
    <property type="entry name" value="NADP-dependent L-serine/L-allo-threonine dehydrogenase"/>
    <property type="match status" value="1"/>
</dbReference>
<dbReference type="PANTHER" id="PTHR44196">
    <property type="entry name" value="DEHYDROGENASE/REDUCTASE SDR FAMILY MEMBER 7B"/>
    <property type="match status" value="1"/>
</dbReference>
<name>A0AA91VFE7_9BACI</name>